<feature type="region of interest" description="Disordered" evidence="1">
    <location>
        <begin position="121"/>
        <end position="260"/>
    </location>
</feature>
<reference evidence="2 3" key="1">
    <citation type="journal article" date="2011" name="Science">
        <title>The ecoresponsive genome of Daphnia pulex.</title>
        <authorList>
            <person name="Colbourne J.K."/>
            <person name="Pfrender M.E."/>
            <person name="Gilbert D."/>
            <person name="Thomas W.K."/>
            <person name="Tucker A."/>
            <person name="Oakley T.H."/>
            <person name="Tokishita S."/>
            <person name="Aerts A."/>
            <person name="Arnold G.J."/>
            <person name="Basu M.K."/>
            <person name="Bauer D.J."/>
            <person name="Caceres C.E."/>
            <person name="Carmel L."/>
            <person name="Casola C."/>
            <person name="Choi J.H."/>
            <person name="Detter J.C."/>
            <person name="Dong Q."/>
            <person name="Dusheyko S."/>
            <person name="Eads B.D."/>
            <person name="Frohlich T."/>
            <person name="Geiler-Samerotte K.A."/>
            <person name="Gerlach D."/>
            <person name="Hatcher P."/>
            <person name="Jogdeo S."/>
            <person name="Krijgsveld J."/>
            <person name="Kriventseva E.V."/>
            <person name="Kultz D."/>
            <person name="Laforsch C."/>
            <person name="Lindquist E."/>
            <person name="Lopez J."/>
            <person name="Manak J.R."/>
            <person name="Muller J."/>
            <person name="Pangilinan J."/>
            <person name="Patwardhan R.P."/>
            <person name="Pitluck S."/>
            <person name="Pritham E.J."/>
            <person name="Rechtsteiner A."/>
            <person name="Rho M."/>
            <person name="Rogozin I.B."/>
            <person name="Sakarya O."/>
            <person name="Salamov A."/>
            <person name="Schaack S."/>
            <person name="Shapiro H."/>
            <person name="Shiga Y."/>
            <person name="Skalitzky C."/>
            <person name="Smith Z."/>
            <person name="Souvorov A."/>
            <person name="Sung W."/>
            <person name="Tang Z."/>
            <person name="Tsuchiya D."/>
            <person name="Tu H."/>
            <person name="Vos H."/>
            <person name="Wang M."/>
            <person name="Wolf Y.I."/>
            <person name="Yamagata H."/>
            <person name="Yamada T."/>
            <person name="Ye Y."/>
            <person name="Shaw J.R."/>
            <person name="Andrews J."/>
            <person name="Crease T.J."/>
            <person name="Tang H."/>
            <person name="Lucas S.M."/>
            <person name="Robertson H.M."/>
            <person name="Bork P."/>
            <person name="Koonin E.V."/>
            <person name="Zdobnov E.M."/>
            <person name="Grigoriev I.V."/>
            <person name="Lynch M."/>
            <person name="Boore J.L."/>
        </authorList>
    </citation>
    <scope>NUCLEOTIDE SEQUENCE [LARGE SCALE GENOMIC DNA]</scope>
</reference>
<feature type="compositionally biased region" description="Pro residues" evidence="1">
    <location>
        <begin position="230"/>
        <end position="247"/>
    </location>
</feature>
<dbReference type="InParanoid" id="E9HPV6"/>
<dbReference type="AlphaFoldDB" id="E9HPV6"/>
<feature type="compositionally biased region" description="Low complexity" evidence="1">
    <location>
        <begin position="156"/>
        <end position="172"/>
    </location>
</feature>
<evidence type="ECO:0000256" key="1">
    <source>
        <dbReference type="SAM" id="MobiDB-lite"/>
    </source>
</evidence>
<proteinExistence type="predicted"/>
<dbReference type="Proteomes" id="UP000000305">
    <property type="component" value="Unassembled WGS sequence"/>
</dbReference>
<dbReference type="EMBL" id="GL732711">
    <property type="protein sequence ID" value="EFX66234.1"/>
    <property type="molecule type" value="Genomic_DNA"/>
</dbReference>
<sequence length="290" mass="31708">MSLAHDIWHEALRRQSGCCATLRNVSARSAPVLRRSVEFAADGSTANASSFCEQRRTRSSKLAEFQHVSSSATLQRCVILQLAWAIDMEGFCHPDSATFAKHLRDVIDTACATPIMMSSERSVAVDQSPPCSDTDTEEEREDNFEVSQVPLFRSLSISSDGKSGGVSSVSGSPDPHRMENEFFSGRKRPETCPAVDELRGSTVESPAVEGERQPAKMRRLSSTSSSSPFGIPPPSSSSFGRPPPQYAAPPSSGVPFERDKDITLPDKKFLTYFLSRYEMFSSVQTLGNIT</sequence>
<evidence type="ECO:0000313" key="3">
    <source>
        <dbReference type="Proteomes" id="UP000000305"/>
    </source>
</evidence>
<keyword evidence="3" id="KW-1185">Reference proteome</keyword>
<name>E9HPV6_DAPPU</name>
<accession>E9HPV6</accession>
<feature type="compositionally biased region" description="Acidic residues" evidence="1">
    <location>
        <begin position="134"/>
        <end position="144"/>
    </location>
</feature>
<protein>
    <submittedName>
        <fullName evidence="2">Uncharacterized protein</fullName>
    </submittedName>
</protein>
<organism evidence="2 3">
    <name type="scientific">Daphnia pulex</name>
    <name type="common">Water flea</name>
    <dbReference type="NCBI Taxonomy" id="6669"/>
    <lineage>
        <taxon>Eukaryota</taxon>
        <taxon>Metazoa</taxon>
        <taxon>Ecdysozoa</taxon>
        <taxon>Arthropoda</taxon>
        <taxon>Crustacea</taxon>
        <taxon>Branchiopoda</taxon>
        <taxon>Diplostraca</taxon>
        <taxon>Cladocera</taxon>
        <taxon>Anomopoda</taxon>
        <taxon>Daphniidae</taxon>
        <taxon>Daphnia</taxon>
    </lineage>
</organism>
<dbReference type="KEGG" id="dpx:DAPPUDRAFT_263502"/>
<dbReference type="HOGENOM" id="CLU_960622_0_0_1"/>
<evidence type="ECO:0000313" key="2">
    <source>
        <dbReference type="EMBL" id="EFX66234.1"/>
    </source>
</evidence>
<gene>
    <name evidence="2" type="ORF">DAPPUDRAFT_263502</name>
</gene>